<protein>
    <submittedName>
        <fullName evidence="1">Uncharacterized protein</fullName>
    </submittedName>
</protein>
<evidence type="ECO:0000313" key="1">
    <source>
        <dbReference type="EMBL" id="CAK7919985.1"/>
    </source>
</evidence>
<name>A0AAV1TIJ6_9STRA</name>
<dbReference type="EMBL" id="CAKLBY020000051">
    <property type="protein sequence ID" value="CAK7919985.1"/>
    <property type="molecule type" value="Genomic_DNA"/>
</dbReference>
<proteinExistence type="predicted"/>
<reference evidence="1" key="1">
    <citation type="submission" date="2024-01" db="EMBL/GenBank/DDBJ databases">
        <authorList>
            <person name="Webb A."/>
        </authorList>
    </citation>
    <scope>NUCLEOTIDE SEQUENCE</scope>
    <source>
        <strain evidence="1">Pm1</strain>
    </source>
</reference>
<comment type="caution">
    <text evidence="1">The sequence shown here is derived from an EMBL/GenBank/DDBJ whole genome shotgun (WGS) entry which is preliminary data.</text>
</comment>
<dbReference type="Proteomes" id="UP001162060">
    <property type="component" value="Unassembled WGS sequence"/>
</dbReference>
<accession>A0AAV1TIJ6</accession>
<sequence>MATRFSCPLLRRVPATLRSAAPRVGLSKLSSSRTFANAGKSFDETLKRDFKRWLNSEVVLLACMVAAGAAGVHLYQNRGNAPVKQVKRLIESAKQSAKEEDREQALKHCLHAYDVIKSTNPRDRHLFELAFSIAAQYEDLERSTPATKYYLDALEHNSHEMRVAKRELNHVITLDRIAQTYMKRGHDNTAEKYFRQAISAYDQSRGRRSISSVTVSERADVAALDREITAVLFNYSQLMMADNRLVEAENVLQRALALARSSLMSDEHADLIKGAIASVRSDIAMEKTHAKQEQGL</sequence>
<gene>
    <name evidence="1" type="ORF">PM001_LOCUS6372</name>
</gene>
<dbReference type="AlphaFoldDB" id="A0AAV1TIJ6"/>
<dbReference type="SUPFAM" id="SSF48452">
    <property type="entry name" value="TPR-like"/>
    <property type="match status" value="1"/>
</dbReference>
<dbReference type="InterPro" id="IPR011990">
    <property type="entry name" value="TPR-like_helical_dom_sf"/>
</dbReference>
<evidence type="ECO:0000313" key="2">
    <source>
        <dbReference type="Proteomes" id="UP001162060"/>
    </source>
</evidence>
<organism evidence="1 2">
    <name type="scientific">Peronospora matthiolae</name>
    <dbReference type="NCBI Taxonomy" id="2874970"/>
    <lineage>
        <taxon>Eukaryota</taxon>
        <taxon>Sar</taxon>
        <taxon>Stramenopiles</taxon>
        <taxon>Oomycota</taxon>
        <taxon>Peronosporomycetes</taxon>
        <taxon>Peronosporales</taxon>
        <taxon>Peronosporaceae</taxon>
        <taxon>Peronospora</taxon>
    </lineage>
</organism>
<dbReference type="Gene3D" id="1.25.40.10">
    <property type="entry name" value="Tetratricopeptide repeat domain"/>
    <property type="match status" value="1"/>
</dbReference>